<protein>
    <submittedName>
        <fullName evidence="2">Uncharacterized protein</fullName>
    </submittedName>
</protein>
<gene>
    <name evidence="2" type="ORF">KCU98_g8383</name>
</gene>
<feature type="compositionally biased region" description="Polar residues" evidence="1">
    <location>
        <begin position="136"/>
        <end position="146"/>
    </location>
</feature>
<sequence length="391" mass="43304">MDEKTQSFQDQQAITLAGVKFQVDAIVLELPTISRSALWSDEHRPVSLGTYQGYQMSATDVPTKERSPEQPSSLPPERRCGEKRPREEETVRHQGTKMKASRLTVPLERTGNDHNPDLHYGEDERIASVADVQMADSPTSDDQPSGVQEDHASEPNDDTDNAANLNESDLESIKSVWRSRVQEHKVAKQMNRYIIDVARKEVRSGLRHPETRFNGRHEDGSTFALSDGALRHPSREEISASAFLPTLTAQESASLEVAKRPVFIGETRLPDTRSVEDEHIFVAPAKEDELNSTTCSLAPSTSQGIVSPDSISPDVSIQSSTVPANGKICRAHDHQQQALDVEPASTRQDNFLTDPIESRKQAEQGTVPDSESDVQFASIDPFCQTRSEVEL</sequence>
<organism evidence="2 3">
    <name type="scientific">Aureobasidium melanogenum</name>
    <name type="common">Aureobasidium pullulans var. melanogenum</name>
    <dbReference type="NCBI Taxonomy" id="46634"/>
    <lineage>
        <taxon>Eukaryota</taxon>
        <taxon>Fungi</taxon>
        <taxon>Dikarya</taxon>
        <taxon>Ascomycota</taxon>
        <taxon>Pezizomycotina</taxon>
        <taxon>Dothideomycetes</taxon>
        <taxon>Dothideomycetidae</taxon>
        <taxon>Dothideales</taxon>
        <taxon>Saccotheciaceae</taxon>
        <taxon>Aureobasidium</taxon>
    </lineage>
</organism>
<feature type="region of interest" description="Disordered" evidence="1">
    <location>
        <begin position="57"/>
        <end position="120"/>
    </location>
</feature>
<evidence type="ECO:0000313" key="2">
    <source>
        <dbReference type="EMBL" id="KAG9980082.1"/>
    </source>
</evidence>
<feature type="compositionally biased region" description="Basic and acidic residues" evidence="1">
    <location>
        <begin position="110"/>
        <end position="120"/>
    </location>
</feature>
<feature type="compositionally biased region" description="Basic and acidic residues" evidence="1">
    <location>
        <begin position="76"/>
        <end position="92"/>
    </location>
</feature>
<reference evidence="2" key="2">
    <citation type="submission" date="2021-08" db="EMBL/GenBank/DDBJ databases">
        <authorList>
            <person name="Gostincar C."/>
            <person name="Sun X."/>
            <person name="Song Z."/>
            <person name="Gunde-Cimerman N."/>
        </authorList>
    </citation>
    <scope>NUCLEOTIDE SEQUENCE</scope>
    <source>
        <strain evidence="2">EXF-9298</strain>
    </source>
</reference>
<dbReference type="EMBL" id="JAHFXS010001038">
    <property type="protein sequence ID" value="KAG9980082.1"/>
    <property type="molecule type" value="Genomic_DNA"/>
</dbReference>
<proteinExistence type="predicted"/>
<name>A0A9P8FSX6_AURME</name>
<accession>A0A9P8FSX6</accession>
<feature type="compositionally biased region" description="Polar residues" evidence="1">
    <location>
        <begin position="363"/>
        <end position="375"/>
    </location>
</feature>
<feature type="region of interest" description="Disordered" evidence="1">
    <location>
        <begin position="134"/>
        <end position="165"/>
    </location>
</feature>
<keyword evidence="3" id="KW-1185">Reference proteome</keyword>
<feature type="non-terminal residue" evidence="2">
    <location>
        <position position="1"/>
    </location>
</feature>
<reference evidence="2" key="1">
    <citation type="journal article" date="2021" name="J Fungi (Basel)">
        <title>Virulence traits and population genomics of the black yeast Aureobasidium melanogenum.</title>
        <authorList>
            <person name="Cernosa A."/>
            <person name="Sun X."/>
            <person name="Gostincar C."/>
            <person name="Fang C."/>
            <person name="Gunde-Cimerman N."/>
            <person name="Song Z."/>
        </authorList>
    </citation>
    <scope>NUCLEOTIDE SEQUENCE</scope>
    <source>
        <strain evidence="2">EXF-9298</strain>
    </source>
</reference>
<comment type="caution">
    <text evidence="2">The sequence shown here is derived from an EMBL/GenBank/DDBJ whole genome shotgun (WGS) entry which is preliminary data.</text>
</comment>
<evidence type="ECO:0000256" key="1">
    <source>
        <dbReference type="SAM" id="MobiDB-lite"/>
    </source>
</evidence>
<dbReference type="Proteomes" id="UP000729357">
    <property type="component" value="Unassembled WGS sequence"/>
</dbReference>
<evidence type="ECO:0000313" key="3">
    <source>
        <dbReference type="Proteomes" id="UP000729357"/>
    </source>
</evidence>
<dbReference type="AlphaFoldDB" id="A0A9P8FSX6"/>
<feature type="region of interest" description="Disordered" evidence="1">
    <location>
        <begin position="332"/>
        <end position="379"/>
    </location>
</feature>